<protein>
    <submittedName>
        <fullName evidence="1">Uncharacterized protein</fullName>
    </submittedName>
</protein>
<dbReference type="InterPro" id="IPR027417">
    <property type="entry name" value="P-loop_NTPase"/>
</dbReference>
<sequence>MRNPVNRAISHYKMMNFMGLYERKDKKINNVDKFFDLNGRHKYINSNQNASHPKYNERFYTDALYQEIACMDSPKGYAKIAVNSTTIQNLYKYYEKTNQELKKKFQFSFDWTKVAGKKKFIKLLNLNLNSNLCK</sequence>
<evidence type="ECO:0000313" key="1">
    <source>
        <dbReference type="EMBL" id="OAF64187.1"/>
    </source>
</evidence>
<reference evidence="1 2" key="1">
    <citation type="submission" date="2016-04" db="EMBL/GenBank/DDBJ databases">
        <title>The genome of Intoshia linei affirms orthonectids as highly simplified spiralians.</title>
        <authorList>
            <person name="Mikhailov K.V."/>
            <person name="Slusarev G.S."/>
            <person name="Nikitin M.A."/>
            <person name="Logacheva M.D."/>
            <person name="Penin A."/>
            <person name="Aleoshin V."/>
            <person name="Panchin Y.V."/>
        </authorList>
    </citation>
    <scope>NUCLEOTIDE SEQUENCE [LARGE SCALE GENOMIC DNA]</scope>
    <source>
        <strain evidence="1">Intl2013</strain>
        <tissue evidence="1">Whole animal</tissue>
    </source>
</reference>
<dbReference type="EMBL" id="LWCA01002045">
    <property type="protein sequence ID" value="OAF64187.1"/>
    <property type="molecule type" value="Genomic_DNA"/>
</dbReference>
<dbReference type="Proteomes" id="UP000078046">
    <property type="component" value="Unassembled WGS sequence"/>
</dbReference>
<evidence type="ECO:0000313" key="2">
    <source>
        <dbReference type="Proteomes" id="UP000078046"/>
    </source>
</evidence>
<gene>
    <name evidence="1" type="ORF">A3Q56_08077</name>
</gene>
<proteinExistence type="predicted"/>
<dbReference type="SUPFAM" id="SSF52540">
    <property type="entry name" value="P-loop containing nucleoside triphosphate hydrolases"/>
    <property type="match status" value="1"/>
</dbReference>
<comment type="caution">
    <text evidence="1">The sequence shown here is derived from an EMBL/GenBank/DDBJ whole genome shotgun (WGS) entry which is preliminary data.</text>
</comment>
<organism evidence="1 2">
    <name type="scientific">Intoshia linei</name>
    <dbReference type="NCBI Taxonomy" id="1819745"/>
    <lineage>
        <taxon>Eukaryota</taxon>
        <taxon>Metazoa</taxon>
        <taxon>Spiralia</taxon>
        <taxon>Lophotrochozoa</taxon>
        <taxon>Mesozoa</taxon>
        <taxon>Orthonectida</taxon>
        <taxon>Rhopaluridae</taxon>
        <taxon>Intoshia</taxon>
    </lineage>
</organism>
<accession>A0A177AQ88</accession>
<name>A0A177AQ88_9BILA</name>
<keyword evidence="2" id="KW-1185">Reference proteome</keyword>
<dbReference type="AlphaFoldDB" id="A0A177AQ88"/>
<dbReference type="OrthoDB" id="411451at2759"/>